<comment type="similarity">
    <text evidence="1">Belongs to the polysaccharide lyase 8 family.</text>
</comment>
<feature type="domain" description="Polysaccharide lyase family 8 central" evidence="6">
    <location>
        <begin position="414"/>
        <end position="667"/>
    </location>
</feature>
<evidence type="ECO:0000256" key="2">
    <source>
        <dbReference type="ARBA" id="ARBA00022729"/>
    </source>
</evidence>
<dbReference type="Gene3D" id="1.50.10.100">
    <property type="entry name" value="Chondroitin AC/alginate lyase"/>
    <property type="match status" value="1"/>
</dbReference>
<dbReference type="Proteomes" id="UP000472320">
    <property type="component" value="Unassembled WGS sequence"/>
</dbReference>
<name>A0A6L6QG64_9BURK</name>
<evidence type="ECO:0000256" key="5">
    <source>
        <dbReference type="SAM" id="SignalP"/>
    </source>
</evidence>
<evidence type="ECO:0000259" key="8">
    <source>
        <dbReference type="Pfam" id="PF08124"/>
    </source>
</evidence>
<evidence type="ECO:0000256" key="1">
    <source>
        <dbReference type="ARBA" id="ARBA00006699"/>
    </source>
</evidence>
<dbReference type="InterPro" id="IPR008929">
    <property type="entry name" value="Chondroitin_lyas"/>
</dbReference>
<dbReference type="GO" id="GO:0030246">
    <property type="term" value="F:carbohydrate binding"/>
    <property type="evidence" value="ECO:0007669"/>
    <property type="project" value="InterPro"/>
</dbReference>
<dbReference type="SUPFAM" id="SSF74650">
    <property type="entry name" value="Galactose mutarotase-like"/>
    <property type="match status" value="1"/>
</dbReference>
<dbReference type="SUPFAM" id="SSF49863">
    <property type="entry name" value="Hyaluronate lyase-like, C-terminal domain"/>
    <property type="match status" value="1"/>
</dbReference>
<dbReference type="GO" id="GO:0005975">
    <property type="term" value="P:carbohydrate metabolic process"/>
    <property type="evidence" value="ECO:0007669"/>
    <property type="project" value="InterPro"/>
</dbReference>
<dbReference type="GO" id="GO:0016837">
    <property type="term" value="F:carbon-oxygen lyase activity, acting on polysaccharides"/>
    <property type="evidence" value="ECO:0007669"/>
    <property type="project" value="UniProtKB-ARBA"/>
</dbReference>
<comment type="caution">
    <text evidence="9">The sequence shown here is derived from an EMBL/GenBank/DDBJ whole genome shotgun (WGS) entry which is preliminary data.</text>
</comment>
<dbReference type="OrthoDB" id="6636047at2"/>
<evidence type="ECO:0008006" key="11">
    <source>
        <dbReference type="Google" id="ProtNLM"/>
    </source>
</evidence>
<feature type="active site" evidence="4">
    <location>
        <position position="268"/>
    </location>
</feature>
<evidence type="ECO:0000259" key="6">
    <source>
        <dbReference type="Pfam" id="PF02278"/>
    </source>
</evidence>
<feature type="active site" evidence="4">
    <location>
        <position position="322"/>
    </location>
</feature>
<dbReference type="RefSeq" id="WP_155454070.1">
    <property type="nucleotide sequence ID" value="NZ_WNKX01000007.1"/>
</dbReference>
<dbReference type="InterPro" id="IPR004103">
    <property type="entry name" value="Lyase_8_C"/>
</dbReference>
<proteinExistence type="inferred from homology"/>
<dbReference type="Gene3D" id="2.60.220.10">
    <property type="entry name" value="Polysaccharide lyase family 8-like, C-terminal"/>
    <property type="match status" value="1"/>
</dbReference>
<dbReference type="CDD" id="cd01083">
    <property type="entry name" value="GAG_Lyase"/>
    <property type="match status" value="1"/>
</dbReference>
<evidence type="ECO:0000256" key="3">
    <source>
        <dbReference type="ARBA" id="ARBA00023239"/>
    </source>
</evidence>
<protein>
    <recommendedName>
        <fullName evidence="11">Hyaluronate lyase</fullName>
    </recommendedName>
</protein>
<keyword evidence="3" id="KW-0456">Lyase</keyword>
<evidence type="ECO:0000313" key="9">
    <source>
        <dbReference type="EMBL" id="MTW11100.1"/>
    </source>
</evidence>
<dbReference type="Pfam" id="PF02278">
    <property type="entry name" value="Lyase_8"/>
    <property type="match status" value="1"/>
</dbReference>
<dbReference type="InterPro" id="IPR011071">
    <property type="entry name" value="Lyase_8-like_C"/>
</dbReference>
<dbReference type="PANTHER" id="PTHR38481">
    <property type="entry name" value="HYALURONATE LYASE"/>
    <property type="match status" value="1"/>
</dbReference>
<dbReference type="PANTHER" id="PTHR38481:SF1">
    <property type="entry name" value="HYALURONATE LYASE"/>
    <property type="match status" value="1"/>
</dbReference>
<dbReference type="InterPro" id="IPR003159">
    <property type="entry name" value="Lyase_8_central_dom"/>
</dbReference>
<evidence type="ECO:0000313" key="10">
    <source>
        <dbReference type="Proteomes" id="UP000472320"/>
    </source>
</evidence>
<accession>A0A6L6QG64</accession>
<dbReference type="Pfam" id="PF08124">
    <property type="entry name" value="Lyase_8_N"/>
    <property type="match status" value="1"/>
</dbReference>
<evidence type="ECO:0000259" key="7">
    <source>
        <dbReference type="Pfam" id="PF02884"/>
    </source>
</evidence>
<sequence>MRHALMALAVAANLLPATATAGDQFDAMRARWQVKLVGAADQERSAPDVAAQLKAQSETAQRALAGMAREPDAKVLWPDVAGFNDPYPTKASAAVTASASRLVQMAQAYAAPGTPSYHDPQLGAGVAAGLDWLERHYYTAGRHEFGNWWDWQIGTPLHLLNALSLADDAVPAELRLRTLNAVNWHVPDGRYKTRKDGTLDKNWLEEGANLLDKGLVMVLSGMLGKDGARIAGGRDALALTLDFATEGNGFYRDGSYVQHTHIAYNGGYGAVALSDYARLLYILSGTDWALKDPRAPRIFQWARDGFAAVLVDGAMPDALRGRGVSRHGQTDHSVGRGMIASLAVIAEQAPPGERAELRSAIKGWMQRDRTFGASYFARPNGEGVSNIALYERGLLEQIAADPALPAAPEAQGARIYPSMDRAMLRGQGFTAVVSMFSPRISSFETGNRENLKPWWQGVGVLQLYDADQSQFDGDYWATIDPQRLPGITTDRSGKAGQAEWKKFPNTETWVGGAALGKYAAVGMAFSLHQVTGSSLHGRKSWFQLGDRVLALGSGIDGGEGPVETIVDNRRLMDAKGARLLIDGRPAANGSKAKANWAHLQDDRSGSRIGYVFPQGVPLNAERSERSGSWREVNGLTGAPGEVRDSYQVLAIPQSSPQYAYLLLPNASADETRAAARDSGVSIEANNEQASAVSLPKQDVYAANLWQAGSAPRAGKAYVWSSAPVALVTQTCGGKLQISIAEPTQRAASLELRFNHAVKDVVSLASGMTVIEKSPQLRLRIDTTGAAGASFKAEFSLNSEILR</sequence>
<feature type="domain" description="Polysaccharide lyase 8 N-terminal alpha-helical" evidence="8">
    <location>
        <begin position="32"/>
        <end position="362"/>
    </location>
</feature>
<feature type="active site" evidence="4">
    <location>
        <position position="259"/>
    </location>
</feature>
<dbReference type="AlphaFoldDB" id="A0A6L6QG64"/>
<reference evidence="9 10" key="1">
    <citation type="submission" date="2019-11" db="EMBL/GenBank/DDBJ databases">
        <title>Type strains purchased from KCTC, JCM and DSMZ.</title>
        <authorList>
            <person name="Lu H."/>
        </authorList>
    </citation>
    <scope>NUCLEOTIDE SEQUENCE [LARGE SCALE GENOMIC DNA]</scope>
    <source>
        <strain evidence="9 10">JCM 31587</strain>
    </source>
</reference>
<dbReference type="InterPro" id="IPR014718">
    <property type="entry name" value="GH-type_carb-bd"/>
</dbReference>
<dbReference type="SUPFAM" id="SSF48230">
    <property type="entry name" value="Chondroitin AC/alginate lyase"/>
    <property type="match status" value="1"/>
</dbReference>
<gene>
    <name evidence="9" type="ORF">GM658_10845</name>
</gene>
<dbReference type="InterPro" id="IPR011013">
    <property type="entry name" value="Gal_mutarotase_sf_dom"/>
</dbReference>
<feature type="chain" id="PRO_5026779736" description="Hyaluronate lyase" evidence="5">
    <location>
        <begin position="22"/>
        <end position="802"/>
    </location>
</feature>
<dbReference type="EMBL" id="WNKX01000007">
    <property type="protein sequence ID" value="MTW11100.1"/>
    <property type="molecule type" value="Genomic_DNA"/>
</dbReference>
<feature type="domain" description="Polysaccharide lyase family 8 C-terminal" evidence="7">
    <location>
        <begin position="684"/>
        <end position="749"/>
    </location>
</feature>
<dbReference type="InterPro" id="IPR038970">
    <property type="entry name" value="Lyase_8"/>
</dbReference>
<dbReference type="GO" id="GO:0005576">
    <property type="term" value="C:extracellular region"/>
    <property type="evidence" value="ECO:0007669"/>
    <property type="project" value="InterPro"/>
</dbReference>
<organism evidence="9 10">
    <name type="scientific">Massilia eburnea</name>
    <dbReference type="NCBI Taxonomy" id="1776165"/>
    <lineage>
        <taxon>Bacteria</taxon>
        <taxon>Pseudomonadati</taxon>
        <taxon>Pseudomonadota</taxon>
        <taxon>Betaproteobacteria</taxon>
        <taxon>Burkholderiales</taxon>
        <taxon>Oxalobacteraceae</taxon>
        <taxon>Telluria group</taxon>
        <taxon>Massilia</taxon>
    </lineage>
</organism>
<feature type="signal peptide" evidence="5">
    <location>
        <begin position="1"/>
        <end position="21"/>
    </location>
</feature>
<keyword evidence="10" id="KW-1185">Reference proteome</keyword>
<dbReference type="Pfam" id="PF02884">
    <property type="entry name" value="Lyase_8_C"/>
    <property type="match status" value="1"/>
</dbReference>
<keyword evidence="2 5" id="KW-0732">Signal</keyword>
<dbReference type="Gene3D" id="2.70.98.10">
    <property type="match status" value="1"/>
</dbReference>
<evidence type="ECO:0000256" key="4">
    <source>
        <dbReference type="PIRSR" id="PIRSR638970-1"/>
    </source>
</evidence>
<dbReference type="InterPro" id="IPR012970">
    <property type="entry name" value="Lyase_8_alpha_N"/>
</dbReference>